<evidence type="ECO:0000259" key="7">
    <source>
        <dbReference type="PROSITE" id="PS51857"/>
    </source>
</evidence>
<evidence type="ECO:0000313" key="9">
    <source>
        <dbReference type="Proteomes" id="UP000323393"/>
    </source>
</evidence>
<dbReference type="InterPro" id="IPR050181">
    <property type="entry name" value="Cold_shock_domain"/>
</dbReference>
<sequence>MEQGTVKWFNAEKGFGFIERENGDDVFVHFSAIQSDGFKSLDEGQKVTFDVEQGARGAQASNVQKAS</sequence>
<dbReference type="Gene3D" id="2.40.50.140">
    <property type="entry name" value="Nucleic acid-binding proteins"/>
    <property type="match status" value="1"/>
</dbReference>
<organism evidence="8 9">
    <name type="scientific">Sutcliffiella horikoshii</name>
    <dbReference type="NCBI Taxonomy" id="79883"/>
    <lineage>
        <taxon>Bacteria</taxon>
        <taxon>Bacillati</taxon>
        <taxon>Bacillota</taxon>
        <taxon>Bacilli</taxon>
        <taxon>Bacillales</taxon>
        <taxon>Bacillaceae</taxon>
        <taxon>Sutcliffiella</taxon>
    </lineage>
</organism>
<dbReference type="InterPro" id="IPR002059">
    <property type="entry name" value="CSP_DNA-bd"/>
</dbReference>
<proteinExistence type="predicted"/>
<keyword evidence="2" id="KW-0963">Cytoplasm</keyword>
<comment type="subcellular location">
    <subcellularLocation>
        <location evidence="1 6">Cytoplasm</location>
    </subcellularLocation>
</comment>
<dbReference type="PANTHER" id="PTHR11544">
    <property type="entry name" value="COLD SHOCK DOMAIN CONTAINING PROTEINS"/>
    <property type="match status" value="1"/>
</dbReference>
<dbReference type="PIRSF" id="PIRSF002599">
    <property type="entry name" value="Cold_shock_A"/>
    <property type="match status" value="1"/>
</dbReference>
<keyword evidence="5" id="KW-0804">Transcription</keyword>
<evidence type="ECO:0000313" key="8">
    <source>
        <dbReference type="EMBL" id="TYS60777.1"/>
    </source>
</evidence>
<evidence type="ECO:0000256" key="5">
    <source>
        <dbReference type="ARBA" id="ARBA00023163"/>
    </source>
</evidence>
<dbReference type="RefSeq" id="WP_047972459.1">
    <property type="nucleotide sequence ID" value="NZ_CP082918.1"/>
</dbReference>
<dbReference type="PROSITE" id="PS00352">
    <property type="entry name" value="CSD_1"/>
    <property type="match status" value="1"/>
</dbReference>
<dbReference type="PRINTS" id="PR00050">
    <property type="entry name" value="COLDSHOCK"/>
</dbReference>
<dbReference type="InterPro" id="IPR019844">
    <property type="entry name" value="CSD_CS"/>
</dbReference>
<keyword evidence="4" id="KW-0010">Activator</keyword>
<dbReference type="EMBL" id="VTEU01000001">
    <property type="protein sequence ID" value="TYS60777.1"/>
    <property type="molecule type" value="Genomic_DNA"/>
</dbReference>
<gene>
    <name evidence="8" type="primary">cspC</name>
    <name evidence="8" type="ORF">FZC74_00295</name>
</gene>
<protein>
    <submittedName>
        <fullName evidence="8">Cold shock protein CspC</fullName>
    </submittedName>
</protein>
<comment type="caution">
    <text evidence="8">The sequence shown here is derived from an EMBL/GenBank/DDBJ whole genome shotgun (WGS) entry which is preliminary data.</text>
</comment>
<dbReference type="FunFam" id="2.40.50.140:FF:000006">
    <property type="entry name" value="Cold shock protein CspC"/>
    <property type="match status" value="1"/>
</dbReference>
<dbReference type="GO" id="GO:0005737">
    <property type="term" value="C:cytoplasm"/>
    <property type="evidence" value="ECO:0007669"/>
    <property type="project" value="UniProtKB-SubCell"/>
</dbReference>
<evidence type="ECO:0000256" key="3">
    <source>
        <dbReference type="ARBA" id="ARBA00023015"/>
    </source>
</evidence>
<dbReference type="Pfam" id="PF00313">
    <property type="entry name" value="CSD"/>
    <property type="match status" value="1"/>
</dbReference>
<keyword evidence="3" id="KW-0805">Transcription regulation</keyword>
<dbReference type="InterPro" id="IPR012340">
    <property type="entry name" value="NA-bd_OB-fold"/>
</dbReference>
<dbReference type="SUPFAM" id="SSF50249">
    <property type="entry name" value="Nucleic acid-binding proteins"/>
    <property type="match status" value="1"/>
</dbReference>
<reference evidence="8 9" key="1">
    <citation type="submission" date="2019-08" db="EMBL/GenBank/DDBJ databases">
        <title>Bacillus genomes from the desert of Cuatro Cienegas, Coahuila.</title>
        <authorList>
            <person name="Olmedo-Alvarez G."/>
        </authorList>
    </citation>
    <scope>NUCLEOTIDE SEQUENCE [LARGE SCALE GENOMIC DNA]</scope>
    <source>
        <strain evidence="8 9">CH88_3T</strain>
    </source>
</reference>
<evidence type="ECO:0000256" key="4">
    <source>
        <dbReference type="ARBA" id="ARBA00023159"/>
    </source>
</evidence>
<dbReference type="GO" id="GO:0003676">
    <property type="term" value="F:nucleic acid binding"/>
    <property type="evidence" value="ECO:0007669"/>
    <property type="project" value="InterPro"/>
</dbReference>
<feature type="domain" description="CSD" evidence="7">
    <location>
        <begin position="1"/>
        <end position="65"/>
    </location>
</feature>
<evidence type="ECO:0000256" key="2">
    <source>
        <dbReference type="ARBA" id="ARBA00022490"/>
    </source>
</evidence>
<evidence type="ECO:0000256" key="1">
    <source>
        <dbReference type="ARBA" id="ARBA00004496"/>
    </source>
</evidence>
<dbReference type="Gene3D" id="6.20.370.130">
    <property type="match status" value="1"/>
</dbReference>
<dbReference type="InterPro" id="IPR012156">
    <property type="entry name" value="Cold_shock_CspA"/>
</dbReference>
<evidence type="ECO:0000256" key="6">
    <source>
        <dbReference type="RuleBase" id="RU000408"/>
    </source>
</evidence>
<dbReference type="Proteomes" id="UP000323393">
    <property type="component" value="Unassembled WGS sequence"/>
</dbReference>
<dbReference type="SMART" id="SM00357">
    <property type="entry name" value="CSP"/>
    <property type="match status" value="1"/>
</dbReference>
<dbReference type="AlphaFoldDB" id="A0AA94WRH9"/>
<dbReference type="CDD" id="cd04458">
    <property type="entry name" value="CSP_CDS"/>
    <property type="match status" value="1"/>
</dbReference>
<accession>A0AA94WRH9</accession>
<name>A0AA94WRH9_9BACI</name>
<dbReference type="GO" id="GO:0010468">
    <property type="term" value="P:regulation of gene expression"/>
    <property type="evidence" value="ECO:0007669"/>
    <property type="project" value="UniProtKB-ARBA"/>
</dbReference>
<dbReference type="PROSITE" id="PS51857">
    <property type="entry name" value="CSD_2"/>
    <property type="match status" value="1"/>
</dbReference>
<dbReference type="GO" id="GO:0051252">
    <property type="term" value="P:regulation of RNA metabolic process"/>
    <property type="evidence" value="ECO:0007669"/>
    <property type="project" value="UniProtKB-ARBA"/>
</dbReference>
<dbReference type="InterPro" id="IPR011129">
    <property type="entry name" value="CSD"/>
</dbReference>